<evidence type="ECO:0000313" key="2">
    <source>
        <dbReference type="Proteomes" id="UP001195483"/>
    </source>
</evidence>
<accession>A0AAE0T1S2</accession>
<reference evidence="1" key="2">
    <citation type="journal article" date="2021" name="Genome Biol. Evol.">
        <title>Developing a high-quality reference genome for a parasitic bivalve with doubly uniparental inheritance (Bivalvia: Unionida).</title>
        <authorList>
            <person name="Smith C.H."/>
        </authorList>
    </citation>
    <scope>NUCLEOTIDE SEQUENCE</scope>
    <source>
        <strain evidence="1">CHS0354</strain>
        <tissue evidence="1">Mantle</tissue>
    </source>
</reference>
<proteinExistence type="predicted"/>
<reference evidence="1" key="3">
    <citation type="submission" date="2023-05" db="EMBL/GenBank/DDBJ databases">
        <authorList>
            <person name="Smith C.H."/>
        </authorList>
    </citation>
    <scope>NUCLEOTIDE SEQUENCE</scope>
    <source>
        <strain evidence="1">CHS0354</strain>
        <tissue evidence="1">Mantle</tissue>
    </source>
</reference>
<organism evidence="1 2">
    <name type="scientific">Potamilus streckersoni</name>
    <dbReference type="NCBI Taxonomy" id="2493646"/>
    <lineage>
        <taxon>Eukaryota</taxon>
        <taxon>Metazoa</taxon>
        <taxon>Spiralia</taxon>
        <taxon>Lophotrochozoa</taxon>
        <taxon>Mollusca</taxon>
        <taxon>Bivalvia</taxon>
        <taxon>Autobranchia</taxon>
        <taxon>Heteroconchia</taxon>
        <taxon>Palaeoheterodonta</taxon>
        <taxon>Unionida</taxon>
        <taxon>Unionoidea</taxon>
        <taxon>Unionidae</taxon>
        <taxon>Ambleminae</taxon>
        <taxon>Lampsilini</taxon>
        <taxon>Potamilus</taxon>
    </lineage>
</organism>
<sequence>MHDNKGFRGLQHHINILYRKEVSSQNYFQFHIIFNEINFSKEDDKNIHVMYPPDLDQSLTCE</sequence>
<dbReference type="AlphaFoldDB" id="A0AAE0T1S2"/>
<keyword evidence="2" id="KW-1185">Reference proteome</keyword>
<protein>
    <submittedName>
        <fullName evidence="1">Uncharacterized protein</fullName>
    </submittedName>
</protein>
<dbReference type="EMBL" id="JAEAOA010002350">
    <property type="protein sequence ID" value="KAK3601819.1"/>
    <property type="molecule type" value="Genomic_DNA"/>
</dbReference>
<comment type="caution">
    <text evidence="1">The sequence shown here is derived from an EMBL/GenBank/DDBJ whole genome shotgun (WGS) entry which is preliminary data.</text>
</comment>
<name>A0AAE0T1S2_9BIVA</name>
<dbReference type="Proteomes" id="UP001195483">
    <property type="component" value="Unassembled WGS sequence"/>
</dbReference>
<reference evidence="1" key="1">
    <citation type="journal article" date="2021" name="Genome Biol. Evol.">
        <title>A High-Quality Reference Genome for a Parasitic Bivalve with Doubly Uniparental Inheritance (Bivalvia: Unionida).</title>
        <authorList>
            <person name="Smith C.H."/>
        </authorList>
    </citation>
    <scope>NUCLEOTIDE SEQUENCE</scope>
    <source>
        <strain evidence="1">CHS0354</strain>
    </source>
</reference>
<gene>
    <name evidence="1" type="ORF">CHS0354_041736</name>
</gene>
<evidence type="ECO:0000313" key="1">
    <source>
        <dbReference type="EMBL" id="KAK3601819.1"/>
    </source>
</evidence>